<accession>D1AIJ2</accession>
<dbReference type="GO" id="GO:0003796">
    <property type="term" value="F:lysozyme activity"/>
    <property type="evidence" value="ECO:0007669"/>
    <property type="project" value="InterPro"/>
</dbReference>
<evidence type="ECO:0000313" key="4">
    <source>
        <dbReference type="EMBL" id="ACZ08576.1"/>
    </source>
</evidence>
<organism evidence="4 5">
    <name type="scientific">Sebaldella termitidis (strain ATCC 33386 / NCTC 11300)</name>
    <dbReference type="NCBI Taxonomy" id="526218"/>
    <lineage>
        <taxon>Bacteria</taxon>
        <taxon>Fusobacteriati</taxon>
        <taxon>Fusobacteriota</taxon>
        <taxon>Fusobacteriia</taxon>
        <taxon>Fusobacteriales</taxon>
        <taxon>Leptotrichiaceae</taxon>
        <taxon>Sebaldella</taxon>
    </lineage>
</organism>
<reference evidence="4 5" key="2">
    <citation type="journal article" date="2010" name="Stand. Genomic Sci.">
        <title>Complete genome sequence of Sebaldella termitidis type strain (NCTC 11300).</title>
        <authorList>
            <person name="Harmon-Smith M."/>
            <person name="Celia L."/>
            <person name="Chertkov O."/>
            <person name="Lapidus A."/>
            <person name="Copeland A."/>
            <person name="Glavina Del Rio T."/>
            <person name="Nolan M."/>
            <person name="Lucas S."/>
            <person name="Tice H."/>
            <person name="Cheng J.F."/>
            <person name="Han C."/>
            <person name="Detter J.C."/>
            <person name="Bruce D."/>
            <person name="Goodwin L."/>
            <person name="Pitluck S."/>
            <person name="Pati A."/>
            <person name="Liolios K."/>
            <person name="Ivanova N."/>
            <person name="Mavromatis K."/>
            <person name="Mikhailova N."/>
            <person name="Chen A."/>
            <person name="Palaniappan K."/>
            <person name="Land M."/>
            <person name="Hauser L."/>
            <person name="Chang Y.J."/>
            <person name="Jeffries C.D."/>
            <person name="Brettin T."/>
            <person name="Goker M."/>
            <person name="Beck B."/>
            <person name="Bristow J."/>
            <person name="Eisen J.A."/>
            <person name="Markowitz V."/>
            <person name="Hugenholtz P."/>
            <person name="Kyrpides N.C."/>
            <person name="Klenk H.P."/>
            <person name="Chen F."/>
        </authorList>
    </citation>
    <scope>NUCLEOTIDE SEQUENCE [LARGE SCALE GENOMIC DNA]</scope>
    <source>
        <strain evidence="5">ATCC 33386 / NCTC 11300</strain>
    </source>
</reference>
<keyword evidence="2 4" id="KW-0378">Hydrolase</keyword>
<keyword evidence="5" id="KW-1185">Reference proteome</keyword>
<dbReference type="InterPro" id="IPR018077">
    <property type="entry name" value="Glyco_hydro_fam25_subgr"/>
</dbReference>
<proteinExistence type="inferred from homology"/>
<dbReference type="InterPro" id="IPR002053">
    <property type="entry name" value="Glyco_hydro_25"/>
</dbReference>
<protein>
    <submittedName>
        <fullName evidence="4">Glycoside hydrolase family 25</fullName>
    </submittedName>
</protein>
<evidence type="ECO:0000256" key="1">
    <source>
        <dbReference type="ARBA" id="ARBA00010646"/>
    </source>
</evidence>
<gene>
    <name evidence="4" type="ordered locus">Sterm_1718</name>
</gene>
<reference evidence="5" key="1">
    <citation type="submission" date="2009-09" db="EMBL/GenBank/DDBJ databases">
        <title>The complete chromosome of Sebaldella termitidis ATCC 33386.</title>
        <authorList>
            <consortium name="US DOE Joint Genome Institute (JGI-PGF)"/>
            <person name="Lucas S."/>
            <person name="Copeland A."/>
            <person name="Lapidus A."/>
            <person name="Glavina del Rio T."/>
            <person name="Dalin E."/>
            <person name="Tice H."/>
            <person name="Bruce D."/>
            <person name="Goodwin L."/>
            <person name="Pitluck S."/>
            <person name="Kyrpides N."/>
            <person name="Mavromatis K."/>
            <person name="Ivanova N."/>
            <person name="Mikhailova N."/>
            <person name="Sims D."/>
            <person name="Meincke L."/>
            <person name="Brettin T."/>
            <person name="Detter J.C."/>
            <person name="Han C."/>
            <person name="Larimer F."/>
            <person name="Land M."/>
            <person name="Hauser L."/>
            <person name="Markowitz V."/>
            <person name="Cheng J.F."/>
            <person name="Hugenholtz P."/>
            <person name="Woyke T."/>
            <person name="Wu D."/>
            <person name="Eisen J.A."/>
        </authorList>
    </citation>
    <scope>NUCLEOTIDE SEQUENCE [LARGE SCALE GENOMIC DNA]</scope>
    <source>
        <strain evidence="5">ATCC 33386 / NCTC 11300</strain>
    </source>
</reference>
<dbReference type="GO" id="GO:0016052">
    <property type="term" value="P:carbohydrate catabolic process"/>
    <property type="evidence" value="ECO:0007669"/>
    <property type="project" value="TreeGrafter"/>
</dbReference>
<dbReference type="Pfam" id="PF01183">
    <property type="entry name" value="Glyco_hydro_25"/>
    <property type="match status" value="1"/>
</dbReference>
<evidence type="ECO:0000256" key="3">
    <source>
        <dbReference type="ARBA" id="ARBA00023295"/>
    </source>
</evidence>
<dbReference type="GO" id="GO:0009253">
    <property type="term" value="P:peptidoglycan catabolic process"/>
    <property type="evidence" value="ECO:0007669"/>
    <property type="project" value="InterPro"/>
</dbReference>
<dbReference type="eggNOG" id="COG3757">
    <property type="taxonomic scope" value="Bacteria"/>
</dbReference>
<dbReference type="Proteomes" id="UP000000845">
    <property type="component" value="Chromosome"/>
</dbReference>
<dbReference type="STRING" id="526218.Sterm_1718"/>
<dbReference type="CAZy" id="GH25">
    <property type="family name" value="Glycoside Hydrolase Family 25"/>
</dbReference>
<keyword evidence="3" id="KW-0326">Glycosidase</keyword>
<sequence length="235" mass="27948">MKKIFLLVPLIVIFGIYSAFENGWLRLNYLGKKEFPVRGIDISHHQKKINWEELRKAEINFVIIKATEGADYQDPNFKENWNESLKEGYETGAYHFYRLCKSGNEQAENFINTVPKSETALPPFIDLEYGGNCKTDKSRDEVKKEIYIFLETVKDHYGKSPVLYATDSFYKDYIENDYQEYDIWIRNIISKPKLENNRKWTFWQYANRGRLKGIEGFVDLNIFHGSEEEYRKFIK</sequence>
<dbReference type="PANTHER" id="PTHR34135:SF2">
    <property type="entry name" value="LYSOZYME"/>
    <property type="match status" value="1"/>
</dbReference>
<dbReference type="PROSITE" id="PS51904">
    <property type="entry name" value="GLYCOSYL_HYDROL_F25_2"/>
    <property type="match status" value="1"/>
</dbReference>
<evidence type="ECO:0000313" key="5">
    <source>
        <dbReference type="Proteomes" id="UP000000845"/>
    </source>
</evidence>
<evidence type="ECO:0000256" key="2">
    <source>
        <dbReference type="ARBA" id="ARBA00022801"/>
    </source>
</evidence>
<dbReference type="SMART" id="SM00641">
    <property type="entry name" value="Glyco_25"/>
    <property type="match status" value="1"/>
</dbReference>
<dbReference type="PANTHER" id="PTHR34135">
    <property type="entry name" value="LYSOZYME"/>
    <property type="match status" value="1"/>
</dbReference>
<name>D1AIJ2_SEBTE</name>
<dbReference type="EMBL" id="CP001739">
    <property type="protein sequence ID" value="ACZ08576.1"/>
    <property type="molecule type" value="Genomic_DNA"/>
</dbReference>
<dbReference type="RefSeq" id="WP_012861172.1">
    <property type="nucleotide sequence ID" value="NC_013517.1"/>
</dbReference>
<comment type="similarity">
    <text evidence="1">Belongs to the glycosyl hydrolase 25 family.</text>
</comment>
<dbReference type="CDD" id="cd06413">
    <property type="entry name" value="GH25_muramidase_1"/>
    <property type="match status" value="1"/>
</dbReference>
<dbReference type="GO" id="GO:0016998">
    <property type="term" value="P:cell wall macromolecule catabolic process"/>
    <property type="evidence" value="ECO:0007669"/>
    <property type="project" value="InterPro"/>
</dbReference>
<dbReference type="HOGENOM" id="CLU_044973_6_2_0"/>
<dbReference type="AlphaFoldDB" id="D1AIJ2"/>
<dbReference type="KEGG" id="str:Sterm_1718"/>
<dbReference type="Gene3D" id="3.20.20.80">
    <property type="entry name" value="Glycosidases"/>
    <property type="match status" value="1"/>
</dbReference>
<dbReference type="SUPFAM" id="SSF51445">
    <property type="entry name" value="(Trans)glycosidases"/>
    <property type="match status" value="1"/>
</dbReference>
<dbReference type="InterPro" id="IPR017853">
    <property type="entry name" value="GH"/>
</dbReference>